<dbReference type="FunFam" id="1.10.10.60:FF:000132">
    <property type="entry name" value="AraC family transcriptional regulator"/>
    <property type="match status" value="1"/>
</dbReference>
<reference evidence="6" key="2">
    <citation type="submission" date="2022-11" db="EMBL/GenBank/DDBJ databases">
        <title>Prophages regulate Shewanella fidelis motility and biofilm formation: implications for gut colonization dynamics in Ciona robusta.</title>
        <authorList>
            <person name="Natarajan O."/>
            <person name="Gibboney S.L."/>
            <person name="Young M.N."/>
            <person name="Lim S.J."/>
            <person name="Pluta N."/>
            <person name="Atkinson C.G.F."/>
            <person name="Leigh B.A."/>
            <person name="Liberti A."/>
            <person name="Kees E."/>
            <person name="Breitbart M."/>
            <person name="Gralnick J."/>
            <person name="Dishaw L.J."/>
        </authorList>
    </citation>
    <scope>NUCLEOTIDE SEQUENCE</scope>
    <source>
        <strain evidence="6">3313</strain>
    </source>
</reference>
<keyword evidence="9" id="KW-1185">Reference proteome</keyword>
<dbReference type="InterPro" id="IPR018060">
    <property type="entry name" value="HTH_AraC"/>
</dbReference>
<dbReference type="SUPFAM" id="SSF51182">
    <property type="entry name" value="RmlC-like cupins"/>
    <property type="match status" value="1"/>
</dbReference>
<sequence length="268" mass="30817">MNHEEQSENYDYSEWKGGAALIAKKWQRDRADSVHIFKRPYNWHKHYRGQLLCVDEGLIQVSTEAGVWVLPPHRAGWIPPQAMHRVYFCGKVKGWSLLLSPDRCHQLPDRPCVIAMNDVLNVLSARAFNWSKTHELTADKSRIQTVIIDEISKAPHEALHFPQPKNPRLQKITHAILADPSNTKKVEYWAGVGAISSRTLRRLIRTELNMSFHEWRQQIQLVYALEMMARGKPVGDVAFALGYATPSNFIAMFRRVYGKSPGRYFASQ</sequence>
<dbReference type="SMART" id="SM00342">
    <property type="entry name" value="HTH_ARAC"/>
    <property type="match status" value="1"/>
</dbReference>
<feature type="domain" description="HTH araC/xylS-type" evidence="5">
    <location>
        <begin position="170"/>
        <end position="267"/>
    </location>
</feature>
<evidence type="ECO:0000313" key="7">
    <source>
        <dbReference type="EMBL" id="MDW4825686.1"/>
    </source>
</evidence>
<gene>
    <name evidence="6" type="ORF">OS133_17740</name>
    <name evidence="7" type="ORF">OS134_16580</name>
</gene>
<evidence type="ECO:0000256" key="3">
    <source>
        <dbReference type="ARBA" id="ARBA00023125"/>
    </source>
</evidence>
<dbReference type="GO" id="GO:0043565">
    <property type="term" value="F:sequence-specific DNA binding"/>
    <property type="evidence" value="ECO:0007669"/>
    <property type="project" value="InterPro"/>
</dbReference>
<evidence type="ECO:0000313" key="9">
    <source>
        <dbReference type="Proteomes" id="UP001271263"/>
    </source>
</evidence>
<proteinExistence type="predicted"/>
<dbReference type="InterPro" id="IPR011051">
    <property type="entry name" value="RmlC_Cupin_sf"/>
</dbReference>
<dbReference type="Gene3D" id="1.10.10.60">
    <property type="entry name" value="Homeodomain-like"/>
    <property type="match status" value="1"/>
</dbReference>
<protein>
    <submittedName>
        <fullName evidence="6">Helix-turn-helix transcriptional regulator</fullName>
    </submittedName>
</protein>
<reference evidence="7 9" key="1">
    <citation type="journal article" date="2022" name="bioRxiv">
        <title>Prophages regulate Shewanella fidelis 3313 motility and biofilm formation: implications for gut colonization dynamics in Ciona robusta.</title>
        <authorList>
            <person name="Natarajan O."/>
            <person name="Gibboney S.L."/>
            <person name="Young M.N."/>
            <person name="Lim S.J."/>
            <person name="Pluta N."/>
            <person name="Atkinson C.G."/>
            <person name="Leigh B.A."/>
            <person name="Liberti A."/>
            <person name="Kees E.D."/>
            <person name="Breitbart M."/>
            <person name="Gralnick J.A."/>
            <person name="Dishaw L.J."/>
        </authorList>
    </citation>
    <scope>NUCLEOTIDE SEQUENCE [LARGE SCALE GENOMIC DNA]</scope>
    <source>
        <strain evidence="7 9">JG4066</strain>
    </source>
</reference>
<name>A0AAW8NRN4_9GAMM</name>
<dbReference type="EMBL" id="JAPMLD010000008">
    <property type="protein sequence ID" value="MDW4825686.1"/>
    <property type="molecule type" value="Genomic_DNA"/>
</dbReference>
<keyword evidence="3" id="KW-0238">DNA-binding</keyword>
<dbReference type="Proteomes" id="UP001271263">
    <property type="component" value="Unassembled WGS sequence"/>
</dbReference>
<keyword evidence="4" id="KW-0804">Transcription</keyword>
<evidence type="ECO:0000313" key="8">
    <source>
        <dbReference type="Proteomes" id="UP001259340"/>
    </source>
</evidence>
<accession>A0AAW8NRN4</accession>
<evidence type="ECO:0000259" key="5">
    <source>
        <dbReference type="PROSITE" id="PS01124"/>
    </source>
</evidence>
<dbReference type="AlphaFoldDB" id="A0AAW8NRN4"/>
<evidence type="ECO:0000256" key="4">
    <source>
        <dbReference type="ARBA" id="ARBA00023163"/>
    </source>
</evidence>
<dbReference type="RefSeq" id="WP_310655610.1">
    <property type="nucleotide sequence ID" value="NZ_JAPMLB010000008.1"/>
</dbReference>
<evidence type="ECO:0000256" key="1">
    <source>
        <dbReference type="ARBA" id="ARBA00022491"/>
    </source>
</evidence>
<evidence type="ECO:0000256" key="2">
    <source>
        <dbReference type="ARBA" id="ARBA00023015"/>
    </source>
</evidence>
<keyword evidence="1" id="KW-0678">Repressor</keyword>
<dbReference type="InterPro" id="IPR009057">
    <property type="entry name" value="Homeodomain-like_sf"/>
</dbReference>
<dbReference type="PANTHER" id="PTHR11019">
    <property type="entry name" value="HTH-TYPE TRANSCRIPTIONAL REGULATOR NIMR"/>
    <property type="match status" value="1"/>
</dbReference>
<dbReference type="Pfam" id="PF12833">
    <property type="entry name" value="HTH_18"/>
    <property type="match status" value="1"/>
</dbReference>
<dbReference type="EMBL" id="JAPMLE010000001">
    <property type="protein sequence ID" value="MDR8525460.1"/>
    <property type="molecule type" value="Genomic_DNA"/>
</dbReference>
<dbReference type="Proteomes" id="UP001259340">
    <property type="component" value="Unassembled WGS sequence"/>
</dbReference>
<dbReference type="CDD" id="cd06124">
    <property type="entry name" value="cupin_NimR-like_N"/>
    <property type="match status" value="1"/>
</dbReference>
<evidence type="ECO:0000313" key="6">
    <source>
        <dbReference type="EMBL" id="MDR8525460.1"/>
    </source>
</evidence>
<comment type="caution">
    <text evidence="6">The sequence shown here is derived from an EMBL/GenBank/DDBJ whole genome shotgun (WGS) entry which is preliminary data.</text>
</comment>
<dbReference type="PROSITE" id="PS00041">
    <property type="entry name" value="HTH_ARAC_FAMILY_1"/>
    <property type="match status" value="1"/>
</dbReference>
<organism evidence="6 8">
    <name type="scientific">Shewanella fidelis</name>
    <dbReference type="NCBI Taxonomy" id="173509"/>
    <lineage>
        <taxon>Bacteria</taxon>
        <taxon>Pseudomonadati</taxon>
        <taxon>Pseudomonadota</taxon>
        <taxon>Gammaproteobacteria</taxon>
        <taxon>Alteromonadales</taxon>
        <taxon>Shewanellaceae</taxon>
        <taxon>Shewanella</taxon>
    </lineage>
</organism>
<dbReference type="InterPro" id="IPR018062">
    <property type="entry name" value="HTH_AraC-typ_CS"/>
</dbReference>
<dbReference type="PROSITE" id="PS01124">
    <property type="entry name" value="HTH_ARAC_FAMILY_2"/>
    <property type="match status" value="1"/>
</dbReference>
<keyword evidence="2" id="KW-0805">Transcription regulation</keyword>
<dbReference type="SUPFAM" id="SSF46689">
    <property type="entry name" value="Homeodomain-like"/>
    <property type="match status" value="1"/>
</dbReference>
<dbReference type="GO" id="GO:0003700">
    <property type="term" value="F:DNA-binding transcription factor activity"/>
    <property type="evidence" value="ECO:0007669"/>
    <property type="project" value="InterPro"/>
</dbReference>
<dbReference type="PANTHER" id="PTHR11019:SF159">
    <property type="entry name" value="TRANSCRIPTIONAL REGULATOR-RELATED"/>
    <property type="match status" value="1"/>
</dbReference>